<evidence type="ECO:0008006" key="4">
    <source>
        <dbReference type="Google" id="ProtNLM"/>
    </source>
</evidence>
<name>A0A843W4V9_COLES</name>
<comment type="caution">
    <text evidence="2">The sequence shown here is derived from an EMBL/GenBank/DDBJ whole genome shotgun (WGS) entry which is preliminary data.</text>
</comment>
<dbReference type="Proteomes" id="UP000652761">
    <property type="component" value="Unassembled WGS sequence"/>
</dbReference>
<feature type="chain" id="PRO_5032511397" description="Secreted protein" evidence="1">
    <location>
        <begin position="31"/>
        <end position="149"/>
    </location>
</feature>
<accession>A0A843W4V9</accession>
<feature type="signal peptide" evidence="1">
    <location>
        <begin position="1"/>
        <end position="30"/>
    </location>
</feature>
<dbReference type="EMBL" id="NMUH01003308">
    <property type="protein sequence ID" value="MQM04912.1"/>
    <property type="molecule type" value="Genomic_DNA"/>
</dbReference>
<dbReference type="AlphaFoldDB" id="A0A843W4V9"/>
<organism evidence="2 3">
    <name type="scientific">Colocasia esculenta</name>
    <name type="common">Wild taro</name>
    <name type="synonym">Arum esculentum</name>
    <dbReference type="NCBI Taxonomy" id="4460"/>
    <lineage>
        <taxon>Eukaryota</taxon>
        <taxon>Viridiplantae</taxon>
        <taxon>Streptophyta</taxon>
        <taxon>Embryophyta</taxon>
        <taxon>Tracheophyta</taxon>
        <taxon>Spermatophyta</taxon>
        <taxon>Magnoliopsida</taxon>
        <taxon>Liliopsida</taxon>
        <taxon>Araceae</taxon>
        <taxon>Aroideae</taxon>
        <taxon>Colocasieae</taxon>
        <taxon>Colocasia</taxon>
    </lineage>
</organism>
<proteinExistence type="predicted"/>
<evidence type="ECO:0000313" key="3">
    <source>
        <dbReference type="Proteomes" id="UP000652761"/>
    </source>
</evidence>
<reference evidence="2" key="1">
    <citation type="submission" date="2017-07" db="EMBL/GenBank/DDBJ databases">
        <title>Taro Niue Genome Assembly and Annotation.</title>
        <authorList>
            <person name="Atibalentja N."/>
            <person name="Keating K."/>
            <person name="Fields C.J."/>
        </authorList>
    </citation>
    <scope>NUCLEOTIDE SEQUENCE</scope>
    <source>
        <strain evidence="2">Niue_2</strain>
        <tissue evidence="2">Leaf</tissue>
    </source>
</reference>
<evidence type="ECO:0000256" key="1">
    <source>
        <dbReference type="SAM" id="SignalP"/>
    </source>
</evidence>
<gene>
    <name evidence="2" type="ORF">Taro_037715</name>
</gene>
<sequence length="149" mass="16223">MGVVGLALCRPVLLVVLVLVSSWLRSSVSGCQSVVAPACVVSRPRGVSRVRSGSACGPSTLWRSEVAVLVFRFRVPVRGGTSVCGFPTSWRVQGPEWFCVWALDLVESQLVCRALLTLCVRLRWFLRESCVWPDLVGGRGVALFCSAAW</sequence>
<protein>
    <recommendedName>
        <fullName evidence="4">Secreted protein</fullName>
    </recommendedName>
</protein>
<keyword evidence="1" id="KW-0732">Signal</keyword>
<keyword evidence="3" id="KW-1185">Reference proteome</keyword>
<evidence type="ECO:0000313" key="2">
    <source>
        <dbReference type="EMBL" id="MQM04912.1"/>
    </source>
</evidence>